<dbReference type="SUPFAM" id="SSF46689">
    <property type="entry name" value="Homeodomain-like"/>
    <property type="match status" value="2"/>
</dbReference>
<proteinExistence type="predicted"/>
<dbReference type="InterPro" id="IPR002818">
    <property type="entry name" value="DJ-1/PfpI"/>
</dbReference>
<dbReference type="Gene3D" id="1.10.10.60">
    <property type="entry name" value="Homeodomain-like"/>
    <property type="match status" value="1"/>
</dbReference>
<dbReference type="InterPro" id="IPR052158">
    <property type="entry name" value="INH-QAR"/>
</dbReference>
<dbReference type="CDD" id="cd03137">
    <property type="entry name" value="GATase1_AraC_1"/>
    <property type="match status" value="1"/>
</dbReference>
<protein>
    <submittedName>
        <fullName evidence="5">DJ-1/PfpI family protein</fullName>
    </submittedName>
</protein>
<name>A0ABU2T2M4_9ACTN</name>
<dbReference type="PROSITE" id="PS00041">
    <property type="entry name" value="HTH_ARAC_FAMILY_1"/>
    <property type="match status" value="1"/>
</dbReference>
<dbReference type="SMART" id="SM00342">
    <property type="entry name" value="HTH_ARAC"/>
    <property type="match status" value="1"/>
</dbReference>
<evidence type="ECO:0000256" key="1">
    <source>
        <dbReference type="ARBA" id="ARBA00023015"/>
    </source>
</evidence>
<dbReference type="Pfam" id="PF01965">
    <property type="entry name" value="DJ-1_PfpI"/>
    <property type="match status" value="1"/>
</dbReference>
<keyword evidence="2" id="KW-0238">DNA-binding</keyword>
<accession>A0ABU2T2M4</accession>
<evidence type="ECO:0000313" key="6">
    <source>
        <dbReference type="Proteomes" id="UP001180551"/>
    </source>
</evidence>
<evidence type="ECO:0000256" key="2">
    <source>
        <dbReference type="ARBA" id="ARBA00023125"/>
    </source>
</evidence>
<evidence type="ECO:0000313" key="5">
    <source>
        <dbReference type="EMBL" id="MDT0455483.1"/>
    </source>
</evidence>
<dbReference type="InterPro" id="IPR018062">
    <property type="entry name" value="HTH_AraC-typ_CS"/>
</dbReference>
<feature type="domain" description="HTH araC/xylS-type" evidence="4">
    <location>
        <begin position="217"/>
        <end position="315"/>
    </location>
</feature>
<dbReference type="PANTHER" id="PTHR43130">
    <property type="entry name" value="ARAC-FAMILY TRANSCRIPTIONAL REGULATOR"/>
    <property type="match status" value="1"/>
</dbReference>
<dbReference type="SUPFAM" id="SSF52317">
    <property type="entry name" value="Class I glutamine amidotransferase-like"/>
    <property type="match status" value="1"/>
</dbReference>
<dbReference type="InterPro" id="IPR009057">
    <property type="entry name" value="Homeodomain-like_sf"/>
</dbReference>
<dbReference type="InterPro" id="IPR018060">
    <property type="entry name" value="HTH_AraC"/>
</dbReference>
<evidence type="ECO:0000256" key="3">
    <source>
        <dbReference type="ARBA" id="ARBA00023163"/>
    </source>
</evidence>
<keyword evidence="3" id="KW-0804">Transcription</keyword>
<dbReference type="RefSeq" id="WP_311622818.1">
    <property type="nucleotide sequence ID" value="NZ_JAVRFE010000006.1"/>
</dbReference>
<reference evidence="5" key="1">
    <citation type="submission" date="2024-05" db="EMBL/GenBank/DDBJ databases">
        <title>30 novel species of actinomycetes from the DSMZ collection.</title>
        <authorList>
            <person name="Nouioui I."/>
        </authorList>
    </citation>
    <scope>NUCLEOTIDE SEQUENCE</scope>
    <source>
        <strain evidence="5">DSM 41527</strain>
    </source>
</reference>
<sequence length="323" mass="35452">MKQRRIAFVIFEGFQPLDLFGPYEVFQYAHELTDAYSCQIVASQPGPVRSASGASLHAPYGVADLNLAEIDTVVVTGGEGVDQARHDPVLTSWIAEAGTSARRVASICSGVFLLAAAGLLRGRRVTTHWAREQQLIREYPELVVDCDPIFLRDGRMWTSAGMTAGMDLALALVEDDLGREIAHATAQEMVLFLRRPGPQSQFSVPLWSTQPATDPIRAVVSAIHADPGARHGIADLASHAGLSPRHLQRRFTAELGIPPTTYVEGVRIEAAKRALAEGDHPVEALARRYGFGTAETLRRAFHRRLGVSPSDYRDRFRSTKEYI</sequence>
<dbReference type="PANTHER" id="PTHR43130:SF3">
    <property type="entry name" value="HTH-TYPE TRANSCRIPTIONAL REGULATOR RV1931C"/>
    <property type="match status" value="1"/>
</dbReference>
<dbReference type="InterPro" id="IPR029062">
    <property type="entry name" value="Class_I_gatase-like"/>
</dbReference>
<comment type="caution">
    <text evidence="5">The sequence shown here is derived from an EMBL/GenBank/DDBJ whole genome shotgun (WGS) entry which is preliminary data.</text>
</comment>
<keyword evidence="1" id="KW-0805">Transcription regulation</keyword>
<dbReference type="Proteomes" id="UP001180551">
    <property type="component" value="Unassembled WGS sequence"/>
</dbReference>
<dbReference type="PROSITE" id="PS01124">
    <property type="entry name" value="HTH_ARAC_FAMILY_2"/>
    <property type="match status" value="1"/>
</dbReference>
<dbReference type="EMBL" id="JAVRFE010000006">
    <property type="protein sequence ID" value="MDT0455483.1"/>
    <property type="molecule type" value="Genomic_DNA"/>
</dbReference>
<evidence type="ECO:0000259" key="4">
    <source>
        <dbReference type="PROSITE" id="PS01124"/>
    </source>
</evidence>
<keyword evidence="6" id="KW-1185">Reference proteome</keyword>
<gene>
    <name evidence="5" type="ORF">RM550_06985</name>
</gene>
<dbReference type="Gene3D" id="3.40.50.880">
    <property type="match status" value="1"/>
</dbReference>
<dbReference type="Pfam" id="PF12833">
    <property type="entry name" value="HTH_18"/>
    <property type="match status" value="1"/>
</dbReference>
<organism evidence="5 6">
    <name type="scientific">Streptomyces mooreae</name>
    <dbReference type="NCBI Taxonomy" id="3075523"/>
    <lineage>
        <taxon>Bacteria</taxon>
        <taxon>Bacillati</taxon>
        <taxon>Actinomycetota</taxon>
        <taxon>Actinomycetes</taxon>
        <taxon>Kitasatosporales</taxon>
        <taxon>Streptomycetaceae</taxon>
        <taxon>Streptomyces</taxon>
    </lineage>
</organism>